<sequence length="442" mass="48631">MTSNPNPFSYNDHSGDEHEDMEQSSDSTLDSFLTSHSGLGVAPSPLRLRSPVVIPQRCPGNKERGFVEAYAPDLQAFGIDQETFLALIRSINKAAQASKWLYAIQVAAIGTGFIPNHIALGVSTAVQIVAGIVAKTETRWKTNSFMDRANISFFQPRGLYCLLMSYNPISSSNKEKTDPVQAMLKHKSTAGASSKTRRNLRNPSAGVSHGQDDLPDSVATLIYPTIERTTQNSYKKKAVFAKLNDYFDQRAQARYVGSSTLTHCPLVSFADSRFTQASESNGDILSTTPQKPFSNRFLDPNHPVSNGGLLGLLSGGKLTPDLQKQKESMRSAMADQEQLIRDQQSAQMANLISMLQGMDLTAEEQQAYIQQYESAYEIQLQQLQDQSELLENGQRRINRNILYLMIVNLPSPEEMEAAQNGRSVTDLGNNGNGVTIASVDVE</sequence>
<dbReference type="AlphaFoldDB" id="A0A9P8DQT7"/>
<reference evidence="3" key="1">
    <citation type="journal article" date="2021" name="Mol. Plant Microbe Interact.">
        <title>Telomere to telomere genome assembly of Fusarium musae F31, causal agent of crown rot disease of banana.</title>
        <authorList>
            <person name="Degradi L."/>
            <person name="Tava V."/>
            <person name="Kunova A."/>
            <person name="Cortesi P."/>
            <person name="Saracchi M."/>
            <person name="Pasquali M."/>
        </authorList>
    </citation>
    <scope>NUCLEOTIDE SEQUENCE</scope>
    <source>
        <strain evidence="3">F31</strain>
    </source>
</reference>
<proteinExistence type="predicted"/>
<feature type="coiled-coil region" evidence="1">
    <location>
        <begin position="373"/>
        <end position="400"/>
    </location>
</feature>
<gene>
    <name evidence="3" type="ORF">J7337_003397</name>
</gene>
<evidence type="ECO:0000313" key="3">
    <source>
        <dbReference type="EMBL" id="KAG9506414.1"/>
    </source>
</evidence>
<protein>
    <submittedName>
        <fullName evidence="3">Uncharacterized protein</fullName>
    </submittedName>
</protein>
<dbReference type="PANTHER" id="PTHR38887:SF1">
    <property type="entry name" value="RAS MODIFICATION PROTEIN ERF4"/>
    <property type="match status" value="1"/>
</dbReference>
<evidence type="ECO:0000256" key="1">
    <source>
        <dbReference type="SAM" id="Coils"/>
    </source>
</evidence>
<feature type="region of interest" description="Disordered" evidence="2">
    <location>
        <begin position="1"/>
        <end position="30"/>
    </location>
</feature>
<feature type="compositionally biased region" description="Polar residues" evidence="2">
    <location>
        <begin position="1"/>
        <end position="12"/>
    </location>
</feature>
<dbReference type="EMBL" id="JAHBCI010000002">
    <property type="protein sequence ID" value="KAG9506414.1"/>
    <property type="molecule type" value="Genomic_DNA"/>
</dbReference>
<name>A0A9P8DQT7_9HYPO</name>
<dbReference type="GeneID" id="68311254"/>
<feature type="region of interest" description="Disordered" evidence="2">
    <location>
        <begin position="187"/>
        <end position="212"/>
    </location>
</feature>
<comment type="caution">
    <text evidence="3">The sequence shown here is derived from an EMBL/GenBank/DDBJ whole genome shotgun (WGS) entry which is preliminary data.</text>
</comment>
<keyword evidence="4" id="KW-1185">Reference proteome</keyword>
<organism evidence="3 4">
    <name type="scientific">Fusarium musae</name>
    <dbReference type="NCBI Taxonomy" id="1042133"/>
    <lineage>
        <taxon>Eukaryota</taxon>
        <taxon>Fungi</taxon>
        <taxon>Dikarya</taxon>
        <taxon>Ascomycota</taxon>
        <taxon>Pezizomycotina</taxon>
        <taxon>Sordariomycetes</taxon>
        <taxon>Hypocreomycetidae</taxon>
        <taxon>Hypocreales</taxon>
        <taxon>Nectriaceae</taxon>
        <taxon>Fusarium</taxon>
    </lineage>
</organism>
<accession>A0A9P8DQT7</accession>
<dbReference type="KEGG" id="fmu:J7337_003397"/>
<dbReference type="RefSeq" id="XP_044685413.1">
    <property type="nucleotide sequence ID" value="XM_044821113.1"/>
</dbReference>
<dbReference type="Proteomes" id="UP000827133">
    <property type="component" value="Unassembled WGS sequence"/>
</dbReference>
<dbReference type="PANTHER" id="PTHR38887">
    <property type="entry name" value="CHROMOSOME 21, WHOLE GENOME SHOTGUN SEQUENCE"/>
    <property type="match status" value="1"/>
</dbReference>
<evidence type="ECO:0000313" key="4">
    <source>
        <dbReference type="Proteomes" id="UP000827133"/>
    </source>
</evidence>
<dbReference type="InterPro" id="IPR053221">
    <property type="entry name" value="Burnettramic_acid_biosynth"/>
</dbReference>
<keyword evidence="1" id="KW-0175">Coiled coil</keyword>
<evidence type="ECO:0000256" key="2">
    <source>
        <dbReference type="SAM" id="MobiDB-lite"/>
    </source>
</evidence>